<protein>
    <recommendedName>
        <fullName evidence="4 9">N-(5'-phosphoribosyl)anthranilate isomerase</fullName>
        <shortName evidence="9">PRAI</shortName>
        <ecNumber evidence="3 9">5.3.1.24</ecNumber>
    </recommendedName>
</protein>
<dbReference type="GO" id="GO:0004640">
    <property type="term" value="F:phosphoribosylanthranilate isomerase activity"/>
    <property type="evidence" value="ECO:0007669"/>
    <property type="project" value="UniProtKB-UniRule"/>
</dbReference>
<evidence type="ECO:0000256" key="4">
    <source>
        <dbReference type="ARBA" id="ARBA00022272"/>
    </source>
</evidence>
<evidence type="ECO:0000256" key="1">
    <source>
        <dbReference type="ARBA" id="ARBA00001164"/>
    </source>
</evidence>
<dbReference type="PANTHER" id="PTHR42894:SF1">
    <property type="entry name" value="N-(5'-PHOSPHORIBOSYL)ANTHRANILATE ISOMERASE"/>
    <property type="match status" value="1"/>
</dbReference>
<feature type="domain" description="N-(5'phosphoribosyl) anthranilate isomerase (PRAI)" evidence="10">
    <location>
        <begin position="15"/>
        <end position="228"/>
    </location>
</feature>
<dbReference type="InterPro" id="IPR013785">
    <property type="entry name" value="Aldolase_TIM"/>
</dbReference>
<evidence type="ECO:0000313" key="11">
    <source>
        <dbReference type="EMBL" id="ANE49015.1"/>
    </source>
</evidence>
<dbReference type="EMBL" id="CP011388">
    <property type="protein sequence ID" value="ANE49015.1"/>
    <property type="molecule type" value="Genomic_DNA"/>
</dbReference>
<evidence type="ECO:0000256" key="7">
    <source>
        <dbReference type="ARBA" id="ARBA00023141"/>
    </source>
</evidence>
<evidence type="ECO:0000256" key="9">
    <source>
        <dbReference type="HAMAP-Rule" id="MF_00135"/>
    </source>
</evidence>
<evidence type="ECO:0000256" key="6">
    <source>
        <dbReference type="ARBA" id="ARBA00022822"/>
    </source>
</evidence>
<dbReference type="InterPro" id="IPR044643">
    <property type="entry name" value="TrpF_fam"/>
</dbReference>
<sequence length="233" mass="25730">MQGPDKAETRSVPKVKICGLQSVEVLKSIVNLPVDYIGIVFAPSRRQVEANQAAQLILASQAWEVDPRPLIAGVFVNPDFAELKRVLSVARLDIIQLHGQETPQFCSEVREKLRVQVYKAFAVKDAKEEPVNVLERLQPYTGHVDGILIDTYDPVTGGGTGQVFGWEAIPPYSAWAREHNLPLLIAGGLHEGNVSELIYKYDVYGVDISSGVETNGVKDPARIQAFVERVKTR</sequence>
<dbReference type="InterPro" id="IPR011060">
    <property type="entry name" value="RibuloseP-bd_barrel"/>
</dbReference>
<organism evidence="11 12">
    <name type="scientific">Paenibacillus swuensis</name>
    <dbReference type="NCBI Taxonomy" id="1178515"/>
    <lineage>
        <taxon>Bacteria</taxon>
        <taxon>Bacillati</taxon>
        <taxon>Bacillota</taxon>
        <taxon>Bacilli</taxon>
        <taxon>Bacillales</taxon>
        <taxon>Paenibacillaceae</taxon>
        <taxon>Paenibacillus</taxon>
    </lineage>
</organism>
<dbReference type="PATRIC" id="fig|1178515.4.peg.3738"/>
<dbReference type="UniPathway" id="UPA00035">
    <property type="reaction ID" value="UER00042"/>
</dbReference>
<gene>
    <name evidence="9" type="primary">trpF</name>
    <name evidence="11" type="ORF">SY83_18535</name>
</gene>
<name>A0A172TPN2_9BACL</name>
<evidence type="ECO:0000256" key="2">
    <source>
        <dbReference type="ARBA" id="ARBA00004664"/>
    </source>
</evidence>
<comment type="catalytic activity">
    <reaction evidence="1 9">
        <text>N-(5-phospho-beta-D-ribosyl)anthranilate = 1-(2-carboxyphenylamino)-1-deoxy-D-ribulose 5-phosphate</text>
        <dbReference type="Rhea" id="RHEA:21540"/>
        <dbReference type="ChEBI" id="CHEBI:18277"/>
        <dbReference type="ChEBI" id="CHEBI:58613"/>
        <dbReference type="EC" id="5.3.1.24"/>
    </reaction>
</comment>
<dbReference type="KEGG" id="pswu:SY83_18535"/>
<dbReference type="HAMAP" id="MF_00135">
    <property type="entry name" value="PRAI"/>
    <property type="match status" value="1"/>
</dbReference>
<keyword evidence="6 9" id="KW-0822">Tryptophan biosynthesis</keyword>
<evidence type="ECO:0000256" key="8">
    <source>
        <dbReference type="ARBA" id="ARBA00023235"/>
    </source>
</evidence>
<dbReference type="InterPro" id="IPR001240">
    <property type="entry name" value="PRAI_dom"/>
</dbReference>
<keyword evidence="7 9" id="KW-0057">Aromatic amino acid biosynthesis</keyword>
<dbReference type="CDD" id="cd00405">
    <property type="entry name" value="PRAI"/>
    <property type="match status" value="1"/>
</dbReference>
<dbReference type="GO" id="GO:0000162">
    <property type="term" value="P:L-tryptophan biosynthetic process"/>
    <property type="evidence" value="ECO:0007669"/>
    <property type="project" value="UniProtKB-UniRule"/>
</dbReference>
<dbReference type="PANTHER" id="PTHR42894">
    <property type="entry name" value="N-(5'-PHOSPHORIBOSYL)ANTHRANILATE ISOMERASE"/>
    <property type="match status" value="1"/>
</dbReference>
<dbReference type="AlphaFoldDB" id="A0A172TPN2"/>
<keyword evidence="12" id="KW-1185">Reference proteome</keyword>
<comment type="pathway">
    <text evidence="2 9">Amino-acid biosynthesis; L-tryptophan biosynthesis; L-tryptophan from chorismate: step 3/5.</text>
</comment>
<evidence type="ECO:0000256" key="5">
    <source>
        <dbReference type="ARBA" id="ARBA00022605"/>
    </source>
</evidence>
<comment type="similarity">
    <text evidence="9">Belongs to the TrpF family.</text>
</comment>
<keyword evidence="5 9" id="KW-0028">Amino-acid biosynthesis</keyword>
<dbReference type="Proteomes" id="UP000076927">
    <property type="component" value="Chromosome"/>
</dbReference>
<dbReference type="Gene3D" id="3.20.20.70">
    <property type="entry name" value="Aldolase class I"/>
    <property type="match status" value="1"/>
</dbReference>
<dbReference type="STRING" id="1178515.SY83_18535"/>
<dbReference type="SUPFAM" id="SSF51366">
    <property type="entry name" value="Ribulose-phoshate binding barrel"/>
    <property type="match status" value="1"/>
</dbReference>
<reference evidence="11 12" key="1">
    <citation type="submission" date="2015-01" db="EMBL/GenBank/DDBJ databases">
        <title>Paenibacillus swuensis/DY6/whole genome sequencing.</title>
        <authorList>
            <person name="Kim M.K."/>
            <person name="Srinivasan S."/>
            <person name="Lee J.-J."/>
        </authorList>
    </citation>
    <scope>NUCLEOTIDE SEQUENCE [LARGE SCALE GENOMIC DNA]</scope>
    <source>
        <strain evidence="11 12">DY6</strain>
    </source>
</reference>
<evidence type="ECO:0000313" key="12">
    <source>
        <dbReference type="Proteomes" id="UP000076927"/>
    </source>
</evidence>
<evidence type="ECO:0000256" key="3">
    <source>
        <dbReference type="ARBA" id="ARBA00012572"/>
    </source>
</evidence>
<keyword evidence="8 9" id="KW-0413">Isomerase</keyword>
<evidence type="ECO:0000259" key="10">
    <source>
        <dbReference type="Pfam" id="PF00697"/>
    </source>
</evidence>
<dbReference type="EC" id="5.3.1.24" evidence="3 9"/>
<proteinExistence type="inferred from homology"/>
<accession>A0A172TPN2</accession>
<dbReference type="Pfam" id="PF00697">
    <property type="entry name" value="PRAI"/>
    <property type="match status" value="1"/>
</dbReference>